<gene>
    <name evidence="2" type="ORF">ACHHYP_13200</name>
</gene>
<dbReference type="Pfam" id="PF00856">
    <property type="entry name" value="SET"/>
    <property type="match status" value="1"/>
</dbReference>
<dbReference type="OrthoDB" id="65122at2759"/>
<dbReference type="InterPro" id="IPR046341">
    <property type="entry name" value="SET_dom_sf"/>
</dbReference>
<dbReference type="Gene3D" id="2.170.270.10">
    <property type="entry name" value="SET domain"/>
    <property type="match status" value="1"/>
</dbReference>
<proteinExistence type="predicted"/>
<dbReference type="InterPro" id="IPR011990">
    <property type="entry name" value="TPR-like_helical_dom_sf"/>
</dbReference>
<dbReference type="InterPro" id="IPR053010">
    <property type="entry name" value="SET_SmydA-8"/>
</dbReference>
<dbReference type="CDD" id="cd20071">
    <property type="entry name" value="SET_SMYD"/>
    <property type="match status" value="1"/>
</dbReference>
<accession>A0A1V9ZG28</accession>
<dbReference type="InterPro" id="IPR001214">
    <property type="entry name" value="SET_dom"/>
</dbReference>
<protein>
    <recommendedName>
        <fullName evidence="1">SET domain-containing protein</fullName>
    </recommendedName>
</protein>
<dbReference type="PANTHER" id="PTHR46455:SF5">
    <property type="entry name" value="SET AND MYND DOMAIN CONTAINING, ARTHROPOD-SPECIFIC, MEMBER 4, ISOFORM A"/>
    <property type="match status" value="1"/>
</dbReference>
<evidence type="ECO:0000313" key="3">
    <source>
        <dbReference type="Proteomes" id="UP000243579"/>
    </source>
</evidence>
<evidence type="ECO:0000259" key="1">
    <source>
        <dbReference type="Pfam" id="PF00856"/>
    </source>
</evidence>
<dbReference type="AlphaFoldDB" id="A0A1V9ZG28"/>
<dbReference type="EMBL" id="JNBR01000127">
    <property type="protein sequence ID" value="OQR96861.1"/>
    <property type="molecule type" value="Genomic_DNA"/>
</dbReference>
<dbReference type="SUPFAM" id="SSF82199">
    <property type="entry name" value="SET domain"/>
    <property type="match status" value="1"/>
</dbReference>
<organism evidence="2 3">
    <name type="scientific">Achlya hypogyna</name>
    <name type="common">Oomycete</name>
    <name type="synonym">Protoachlya hypogyna</name>
    <dbReference type="NCBI Taxonomy" id="1202772"/>
    <lineage>
        <taxon>Eukaryota</taxon>
        <taxon>Sar</taxon>
        <taxon>Stramenopiles</taxon>
        <taxon>Oomycota</taxon>
        <taxon>Saprolegniomycetes</taxon>
        <taxon>Saprolegniales</taxon>
        <taxon>Achlyaceae</taxon>
        <taxon>Achlya</taxon>
    </lineage>
</organism>
<evidence type="ECO:0000313" key="2">
    <source>
        <dbReference type="EMBL" id="OQR96861.1"/>
    </source>
</evidence>
<name>A0A1V9ZG28_ACHHY</name>
<dbReference type="PANTHER" id="PTHR46455">
    <property type="entry name" value="SET AND MYND DOMAIN CONTAINING, ARTHROPOD-SPECIFIC, MEMBER 4, ISOFORM A"/>
    <property type="match status" value="1"/>
</dbReference>
<keyword evidence="3" id="KW-1185">Reference proteome</keyword>
<reference evidence="2 3" key="1">
    <citation type="journal article" date="2014" name="Genome Biol. Evol.">
        <title>The secreted proteins of Achlya hypogyna and Thraustotheca clavata identify the ancestral oomycete secretome and reveal gene acquisitions by horizontal gene transfer.</title>
        <authorList>
            <person name="Misner I."/>
            <person name="Blouin N."/>
            <person name="Leonard G."/>
            <person name="Richards T.A."/>
            <person name="Lane C.E."/>
        </authorList>
    </citation>
    <scope>NUCLEOTIDE SEQUENCE [LARGE SCALE GENOMIC DNA]</scope>
    <source>
        <strain evidence="2 3">ATCC 48635</strain>
    </source>
</reference>
<comment type="caution">
    <text evidence="2">The sequence shown here is derived from an EMBL/GenBank/DDBJ whole genome shotgun (WGS) entry which is preliminary data.</text>
</comment>
<dbReference type="Gene3D" id="1.25.40.10">
    <property type="entry name" value="Tetratricopeptide repeat domain"/>
    <property type="match status" value="1"/>
</dbReference>
<dbReference type="Proteomes" id="UP000243579">
    <property type="component" value="Unassembled WGS sequence"/>
</dbReference>
<feature type="domain" description="SET" evidence="1">
    <location>
        <begin position="20"/>
        <end position="231"/>
    </location>
</feature>
<dbReference type="STRING" id="1202772.A0A1V9ZG28"/>
<sequence>MTFGPAFTAASISQDVTKPIVATAAFEAGTVIFHEEAFVSSSFGNMDMDGCCDEDCEDDDCDGCAEEEVEEEPETLDEDDLPAVSSAVVDHFDELMAFCEPTEVLNMVDIRKNLFKCFHLVETNPDALAPLYALNINEDDASAFKDTAIALRAQFPSVVPAAMTDDNVAHVIGVLNKHCHALEEINGSGLFLYVSKLPHACMPNCNITVSGTSMWLTAIKPIAVGEPLTLDILDLFYSPVSDRAETLAEDKMVCTCPYCTGALPDFARAFKCKDTACTGIVHPTKGVFACTGCGATWSPEEISEVEMHEVSAVDELGDIETLAELDGVIAQSPLHKFHYVFYLAIEALSSVSMDDEELPQTEAAKIYRRVLECLNYVVPYPHDLKTQHYDHLAQTLIGAGDINGATEAYEKAYEMSCLCSGKDFEESLLYKSLMENTPTNREEMIAAYGIEDMESDDEE</sequence>